<gene>
    <name evidence="1" type="ORF">D9758_015910</name>
</gene>
<organism evidence="1 2">
    <name type="scientific">Tetrapyrgos nigripes</name>
    <dbReference type="NCBI Taxonomy" id="182062"/>
    <lineage>
        <taxon>Eukaryota</taxon>
        <taxon>Fungi</taxon>
        <taxon>Dikarya</taxon>
        <taxon>Basidiomycota</taxon>
        <taxon>Agaricomycotina</taxon>
        <taxon>Agaricomycetes</taxon>
        <taxon>Agaricomycetidae</taxon>
        <taxon>Agaricales</taxon>
        <taxon>Marasmiineae</taxon>
        <taxon>Marasmiaceae</taxon>
        <taxon>Tetrapyrgos</taxon>
    </lineage>
</organism>
<dbReference type="AlphaFoldDB" id="A0A8H5FNC3"/>
<dbReference type="Proteomes" id="UP000559256">
    <property type="component" value="Unassembled WGS sequence"/>
</dbReference>
<sequence>MRPRCDLQCPVISGLQQFWSTFSVILCKQRRPSNPTDPIFSHMMSKDRNELARDILKTAFGVNDIKDIPELESVSEERLNRFRDDCECFGPNIPLARLDTSARTATAMRDLPWNQMLISRLAHKAIDLANDQPADHSSTKLKQYPFSQWKKDFALRVYKILLQIQKGRQLGLEEGVRLRYNAHKLYTRRKTARRKKFQRRQRLCIRMKQVSEQLNDEDGFEFWNDTLRLITSLTEDGMSDEEDAVEGEQRVKAVQRVESRLPAFDNVLEFVDNLQEDEPMVFHSAGRKRLRRVTAELLENADSVEQPPTHLIEADLSLQSETIRF</sequence>
<keyword evidence="2" id="KW-1185">Reference proteome</keyword>
<evidence type="ECO:0000313" key="1">
    <source>
        <dbReference type="EMBL" id="KAF5342748.1"/>
    </source>
</evidence>
<evidence type="ECO:0000313" key="2">
    <source>
        <dbReference type="Proteomes" id="UP000559256"/>
    </source>
</evidence>
<reference evidence="1 2" key="1">
    <citation type="journal article" date="2020" name="ISME J.">
        <title>Uncovering the hidden diversity of litter-decomposition mechanisms in mushroom-forming fungi.</title>
        <authorList>
            <person name="Floudas D."/>
            <person name="Bentzer J."/>
            <person name="Ahren D."/>
            <person name="Johansson T."/>
            <person name="Persson P."/>
            <person name="Tunlid A."/>
        </authorList>
    </citation>
    <scope>NUCLEOTIDE SEQUENCE [LARGE SCALE GENOMIC DNA]</scope>
    <source>
        <strain evidence="1 2">CBS 291.85</strain>
    </source>
</reference>
<proteinExistence type="predicted"/>
<name>A0A8H5FNC3_9AGAR</name>
<protein>
    <submittedName>
        <fullName evidence="1">Uncharacterized protein</fullName>
    </submittedName>
</protein>
<accession>A0A8H5FNC3</accession>
<comment type="caution">
    <text evidence="1">The sequence shown here is derived from an EMBL/GenBank/DDBJ whole genome shotgun (WGS) entry which is preliminary data.</text>
</comment>
<dbReference type="EMBL" id="JAACJM010000158">
    <property type="protein sequence ID" value="KAF5342748.1"/>
    <property type="molecule type" value="Genomic_DNA"/>
</dbReference>
<dbReference type="OrthoDB" id="3056556at2759"/>